<gene>
    <name evidence="1" type="ORF">L3Q82_021854</name>
</gene>
<proteinExistence type="predicted"/>
<comment type="caution">
    <text evidence="1">The sequence shown here is derived from an EMBL/GenBank/DDBJ whole genome shotgun (WGS) entry which is preliminary data.</text>
</comment>
<organism evidence="1 2">
    <name type="scientific">Scortum barcoo</name>
    <name type="common">barcoo grunter</name>
    <dbReference type="NCBI Taxonomy" id="214431"/>
    <lineage>
        <taxon>Eukaryota</taxon>
        <taxon>Metazoa</taxon>
        <taxon>Chordata</taxon>
        <taxon>Craniata</taxon>
        <taxon>Vertebrata</taxon>
        <taxon>Euteleostomi</taxon>
        <taxon>Actinopterygii</taxon>
        <taxon>Neopterygii</taxon>
        <taxon>Teleostei</taxon>
        <taxon>Neoteleostei</taxon>
        <taxon>Acanthomorphata</taxon>
        <taxon>Eupercaria</taxon>
        <taxon>Centrarchiformes</taxon>
        <taxon>Terapontoidei</taxon>
        <taxon>Terapontidae</taxon>
        <taxon>Scortum</taxon>
    </lineage>
</organism>
<sequence length="287" mass="32549">LPDGSEQLRPCVSGLRRAALQSRELSSIRTFSDGFLLKFLRARDFDVELSLKLLLNYQRWRRESPEISTCLSPSSVLGLLNTSYHAILPQRDHTGSRVLIYRIGQWNPKDWSAVQVFRISLMTSEVISMETETQRRGVKAIFDLQGWSLGHALQITPSLARKISCVLQDSFPLKVRGIHLVNEPMFFRPVFAMIRPFLPDKIKQRIHIHGADFHDTLSDFFSLPILPPEYGGEGPCIEEACQDWTNQLLQSEKLLQQIAAHPTGDIAITPEDSLISEEVETEQTPEG</sequence>
<reference evidence="1" key="1">
    <citation type="submission" date="2022-04" db="EMBL/GenBank/DDBJ databases">
        <title>Jade perch genome.</title>
        <authorList>
            <person name="Chao B."/>
        </authorList>
    </citation>
    <scope>NUCLEOTIDE SEQUENCE</scope>
    <source>
        <strain evidence="1">CB-2022</strain>
    </source>
</reference>
<evidence type="ECO:0000313" key="2">
    <source>
        <dbReference type="Proteomes" id="UP000831701"/>
    </source>
</evidence>
<protein>
    <submittedName>
        <fullName evidence="1">Uncharacterized protein</fullName>
    </submittedName>
</protein>
<evidence type="ECO:0000313" key="1">
    <source>
        <dbReference type="EMBL" id="KAI3375360.1"/>
    </source>
</evidence>
<keyword evidence="2" id="KW-1185">Reference proteome</keyword>
<accession>A0ACB8X5K8</accession>
<dbReference type="EMBL" id="CM041533">
    <property type="protein sequence ID" value="KAI3375360.1"/>
    <property type="molecule type" value="Genomic_DNA"/>
</dbReference>
<dbReference type="Proteomes" id="UP000831701">
    <property type="component" value="Chromosome 3"/>
</dbReference>
<feature type="non-terminal residue" evidence="1">
    <location>
        <position position="1"/>
    </location>
</feature>
<name>A0ACB8X5K8_9TELE</name>